<name>A0A286GVJ5_9BACT</name>
<proteinExistence type="predicted"/>
<accession>A0A286GVJ5</accession>
<gene>
    <name evidence="1" type="ORF">SAMN06269250_0057</name>
</gene>
<reference evidence="2" key="1">
    <citation type="submission" date="2017-09" db="EMBL/GenBank/DDBJ databases">
        <authorList>
            <person name="Varghese N."/>
            <person name="Submissions S."/>
        </authorList>
    </citation>
    <scope>NUCLEOTIDE SEQUENCE [LARGE SCALE GENOMIC DNA]</scope>
    <source>
        <strain evidence="2">DSM 29961</strain>
    </source>
</reference>
<sequence>MKTAELKISVVKEIAELSDEQFMQVYDDLMRLLHASDNKPSFGSAKGLVTFMADDFDAPLNDFNDYMP</sequence>
<dbReference type="EMBL" id="OCNH01000010">
    <property type="protein sequence ID" value="SOD99577.1"/>
    <property type="molecule type" value="Genomic_DNA"/>
</dbReference>
<evidence type="ECO:0008006" key="3">
    <source>
        <dbReference type="Google" id="ProtNLM"/>
    </source>
</evidence>
<protein>
    <recommendedName>
        <fullName evidence="3">DUF2281 domain-containing protein</fullName>
    </recommendedName>
</protein>
<dbReference type="Proteomes" id="UP000219452">
    <property type="component" value="Unassembled WGS sequence"/>
</dbReference>
<dbReference type="AlphaFoldDB" id="A0A286GVJ5"/>
<dbReference type="RefSeq" id="WP_097131979.1">
    <property type="nucleotide sequence ID" value="NZ_OCNH01000010.1"/>
</dbReference>
<evidence type="ECO:0000313" key="2">
    <source>
        <dbReference type="Proteomes" id="UP000219452"/>
    </source>
</evidence>
<keyword evidence="2" id="KW-1185">Reference proteome</keyword>
<evidence type="ECO:0000313" key="1">
    <source>
        <dbReference type="EMBL" id="SOD99577.1"/>
    </source>
</evidence>
<organism evidence="1 2">
    <name type="scientific">Spirosoma fluviale</name>
    <dbReference type="NCBI Taxonomy" id="1597977"/>
    <lineage>
        <taxon>Bacteria</taxon>
        <taxon>Pseudomonadati</taxon>
        <taxon>Bacteroidota</taxon>
        <taxon>Cytophagia</taxon>
        <taxon>Cytophagales</taxon>
        <taxon>Cytophagaceae</taxon>
        <taxon>Spirosoma</taxon>
    </lineage>
</organism>